<dbReference type="GO" id="GO:0015344">
    <property type="term" value="F:siderophore uptake transmembrane transporter activity"/>
    <property type="evidence" value="ECO:0007669"/>
    <property type="project" value="TreeGrafter"/>
</dbReference>
<evidence type="ECO:0000313" key="15">
    <source>
        <dbReference type="EMBL" id="WEK37576.1"/>
    </source>
</evidence>
<dbReference type="Proteomes" id="UP001220610">
    <property type="component" value="Chromosome"/>
</dbReference>
<dbReference type="PANTHER" id="PTHR30069">
    <property type="entry name" value="TONB-DEPENDENT OUTER MEMBRANE RECEPTOR"/>
    <property type="match status" value="1"/>
</dbReference>
<dbReference type="Pfam" id="PF07715">
    <property type="entry name" value="Plug"/>
    <property type="match status" value="1"/>
</dbReference>
<proteinExistence type="inferred from homology"/>
<dbReference type="InterPro" id="IPR037066">
    <property type="entry name" value="Plug_dom_sf"/>
</dbReference>
<dbReference type="AlphaFoldDB" id="A0AAJ5WUV1"/>
<evidence type="ECO:0000256" key="6">
    <source>
        <dbReference type="ARBA" id="ARBA00023077"/>
    </source>
</evidence>
<evidence type="ECO:0000313" key="16">
    <source>
        <dbReference type="Proteomes" id="UP001220610"/>
    </source>
</evidence>
<comment type="similarity">
    <text evidence="10 11">Belongs to the TonB-dependent receptor family.</text>
</comment>
<dbReference type="GO" id="GO:0044718">
    <property type="term" value="P:siderophore transmembrane transport"/>
    <property type="evidence" value="ECO:0007669"/>
    <property type="project" value="TreeGrafter"/>
</dbReference>
<dbReference type="Pfam" id="PF00593">
    <property type="entry name" value="TonB_dep_Rec_b-barrel"/>
    <property type="match status" value="1"/>
</dbReference>
<evidence type="ECO:0000256" key="2">
    <source>
        <dbReference type="ARBA" id="ARBA00022448"/>
    </source>
</evidence>
<feature type="signal peptide" evidence="12">
    <location>
        <begin position="1"/>
        <end position="22"/>
    </location>
</feature>
<name>A0AAJ5WUV1_9BACT</name>
<keyword evidence="5 12" id="KW-0732">Signal</keyword>
<feature type="domain" description="TonB-dependent receptor plug" evidence="14">
    <location>
        <begin position="134"/>
        <end position="238"/>
    </location>
</feature>
<evidence type="ECO:0000256" key="5">
    <source>
        <dbReference type="ARBA" id="ARBA00022729"/>
    </source>
</evidence>
<keyword evidence="6 11" id="KW-0798">TonB box</keyword>
<keyword evidence="8 15" id="KW-0675">Receptor</keyword>
<feature type="domain" description="TonB-dependent receptor-like beta-barrel" evidence="13">
    <location>
        <begin position="264"/>
        <end position="749"/>
    </location>
</feature>
<evidence type="ECO:0000259" key="14">
    <source>
        <dbReference type="Pfam" id="PF07715"/>
    </source>
</evidence>
<dbReference type="InterPro" id="IPR012910">
    <property type="entry name" value="Plug_dom"/>
</dbReference>
<dbReference type="PROSITE" id="PS52016">
    <property type="entry name" value="TONB_DEPENDENT_REC_3"/>
    <property type="match status" value="1"/>
</dbReference>
<keyword evidence="3 10" id="KW-1134">Transmembrane beta strand</keyword>
<dbReference type="InterPro" id="IPR000531">
    <property type="entry name" value="Beta-barrel_TonB"/>
</dbReference>
<keyword evidence="2 10" id="KW-0813">Transport</keyword>
<evidence type="ECO:0000256" key="11">
    <source>
        <dbReference type="RuleBase" id="RU003357"/>
    </source>
</evidence>
<dbReference type="PANTHER" id="PTHR30069:SF29">
    <property type="entry name" value="HEMOGLOBIN AND HEMOGLOBIN-HAPTOGLOBIN-BINDING PROTEIN 1-RELATED"/>
    <property type="match status" value="1"/>
</dbReference>
<dbReference type="Gene3D" id="2.60.40.1120">
    <property type="entry name" value="Carboxypeptidase-like, regulatory domain"/>
    <property type="match status" value="1"/>
</dbReference>
<evidence type="ECO:0000256" key="7">
    <source>
        <dbReference type="ARBA" id="ARBA00023136"/>
    </source>
</evidence>
<reference evidence="15" key="1">
    <citation type="submission" date="2023-03" db="EMBL/GenBank/DDBJ databases">
        <title>Andean soil-derived lignocellulolytic bacterial consortium as a source of novel taxa and putative plastic-active enzymes.</title>
        <authorList>
            <person name="Diaz-Garcia L."/>
            <person name="Chuvochina M."/>
            <person name="Feuerriegel G."/>
            <person name="Bunk B."/>
            <person name="Sproer C."/>
            <person name="Streit W.R."/>
            <person name="Rodriguez L.M."/>
            <person name="Overmann J."/>
            <person name="Jimenez D.J."/>
        </authorList>
    </citation>
    <scope>NUCLEOTIDE SEQUENCE</scope>
    <source>
        <strain evidence="15">MAG 7</strain>
    </source>
</reference>
<evidence type="ECO:0000256" key="3">
    <source>
        <dbReference type="ARBA" id="ARBA00022452"/>
    </source>
</evidence>
<keyword evidence="7 10" id="KW-0472">Membrane</keyword>
<dbReference type="InterPro" id="IPR036942">
    <property type="entry name" value="Beta-barrel_TonB_sf"/>
</dbReference>
<dbReference type="Gene3D" id="2.170.130.10">
    <property type="entry name" value="TonB-dependent receptor, plug domain"/>
    <property type="match status" value="1"/>
</dbReference>
<dbReference type="GO" id="GO:0009279">
    <property type="term" value="C:cell outer membrane"/>
    <property type="evidence" value="ECO:0007669"/>
    <property type="project" value="UniProtKB-SubCell"/>
</dbReference>
<evidence type="ECO:0000256" key="10">
    <source>
        <dbReference type="PROSITE-ProRule" id="PRU01360"/>
    </source>
</evidence>
<evidence type="ECO:0000256" key="1">
    <source>
        <dbReference type="ARBA" id="ARBA00004571"/>
    </source>
</evidence>
<evidence type="ECO:0000256" key="4">
    <source>
        <dbReference type="ARBA" id="ARBA00022692"/>
    </source>
</evidence>
<evidence type="ECO:0000256" key="8">
    <source>
        <dbReference type="ARBA" id="ARBA00023170"/>
    </source>
</evidence>
<dbReference type="Gene3D" id="2.40.170.20">
    <property type="entry name" value="TonB-dependent receptor, beta-barrel domain"/>
    <property type="match status" value="1"/>
</dbReference>
<keyword evidence="9 10" id="KW-0998">Cell outer membrane</keyword>
<comment type="subcellular location">
    <subcellularLocation>
        <location evidence="1 10">Cell outer membrane</location>
        <topology evidence="1 10">Multi-pass membrane protein</topology>
    </subcellularLocation>
</comment>
<dbReference type="SUPFAM" id="SSF56935">
    <property type="entry name" value="Porins"/>
    <property type="match status" value="1"/>
</dbReference>
<dbReference type="InterPro" id="IPR013784">
    <property type="entry name" value="Carb-bd-like_fold"/>
</dbReference>
<evidence type="ECO:0000259" key="13">
    <source>
        <dbReference type="Pfam" id="PF00593"/>
    </source>
</evidence>
<sequence>MKLNVFVFVLLLSSIIAPVVHAQHLETPDPTPVTSPRATLSGKVTDAVTGQPLAGASIFLHDLRIGVMTNQQGQYIIRQIPPGRYLVEVSYTGYAPMVESVQLSEAGQKDFALVHSFIENDAVTVTGVSAATSLKRTPVPVSILKKEELFRSAGTNLIDVLSKTPGVAQVSTGPAISKPFIRGLGYNRVVVVNDGIRQEGQQWGDEHGVEIDEYNVSRVEILKGPASLMYGSDALAGVVNIISIVPAPQNTIKGNVFGTYQTNNRQRGFHADLGGNHQGLIWGAYGSYKAAADYQNKYDGYVFNSKFNEQAMGGYLGLNRQWGFSHLYASYYKQHVGLVEGDRDESTGQFLKLINDNGEEGEAIADKHDFTATDPYLPRQQIRHFKLGLDNSFRIGDDRLTFLLGYQRNQREEFGNVLDPAEKELYFDLHTLNYNLQYHFAEKNQWKTSIGINGMQQTNQNKGEEALIPEYSLFDIGGFLYTQKRINRLTLSGGLRFDNRSINAKELAADDEIKFAHFTKQFSNVSGSAGLSYEASKAVTLKFNIARGFRAPSIPELASNGAHEGTNRYEYGSLDLKSETSLQLDAGLEIATQHVSMAASVFYNAVQNYIYYRKLSAVGGGDSILVDGSDAFFAFQYDQHNARLYGAELNLDIHPHPLDWLHIENSFSYVRGTLSQEQDGSKNLPFIPAARLVNEVKVELLPKGKTIRGLFLRAELDNTFAQNDPFTGYNTETRTAGYSLLNAGIGGDVMGRGKVLFSLFFAASNIGDVAWQNHLSRLKYTAVNNLTGRQGVYNMGRNFSIKLNVPLSFTVGH</sequence>
<evidence type="ECO:0000256" key="12">
    <source>
        <dbReference type="SAM" id="SignalP"/>
    </source>
</evidence>
<dbReference type="EMBL" id="CP119311">
    <property type="protein sequence ID" value="WEK37576.1"/>
    <property type="molecule type" value="Genomic_DNA"/>
</dbReference>
<feature type="chain" id="PRO_5042460224" evidence="12">
    <location>
        <begin position="23"/>
        <end position="813"/>
    </location>
</feature>
<dbReference type="Pfam" id="PF13715">
    <property type="entry name" value="CarbopepD_reg_2"/>
    <property type="match status" value="1"/>
</dbReference>
<gene>
    <name evidence="15" type="ORF">P0Y53_08680</name>
</gene>
<dbReference type="InterPro" id="IPR039426">
    <property type="entry name" value="TonB-dep_rcpt-like"/>
</dbReference>
<organism evidence="15 16">
    <name type="scientific">Candidatus Pseudobacter hemicellulosilyticus</name>
    <dbReference type="NCBI Taxonomy" id="3121375"/>
    <lineage>
        <taxon>Bacteria</taxon>
        <taxon>Pseudomonadati</taxon>
        <taxon>Bacteroidota</taxon>
        <taxon>Chitinophagia</taxon>
        <taxon>Chitinophagales</taxon>
        <taxon>Chitinophagaceae</taxon>
        <taxon>Pseudobacter</taxon>
    </lineage>
</organism>
<keyword evidence="4 10" id="KW-0812">Transmembrane</keyword>
<evidence type="ECO:0000256" key="9">
    <source>
        <dbReference type="ARBA" id="ARBA00023237"/>
    </source>
</evidence>
<dbReference type="GO" id="GO:0030246">
    <property type="term" value="F:carbohydrate binding"/>
    <property type="evidence" value="ECO:0007669"/>
    <property type="project" value="InterPro"/>
</dbReference>
<dbReference type="SUPFAM" id="SSF49452">
    <property type="entry name" value="Starch-binding domain-like"/>
    <property type="match status" value="1"/>
</dbReference>
<accession>A0AAJ5WUV1</accession>
<protein>
    <submittedName>
        <fullName evidence="15">TonB-dependent receptor</fullName>
    </submittedName>
</protein>